<dbReference type="Gene3D" id="3.40.50.300">
    <property type="entry name" value="P-loop containing nucleotide triphosphate hydrolases"/>
    <property type="match status" value="2"/>
</dbReference>
<proteinExistence type="inferred from homology"/>
<dbReference type="Pfam" id="PF00271">
    <property type="entry name" value="Helicase_C"/>
    <property type="match status" value="1"/>
</dbReference>
<dbReference type="RefSeq" id="XP_028866686.1">
    <property type="nucleotide sequence ID" value="XM_029010853.1"/>
</dbReference>
<dbReference type="Pfam" id="PF00270">
    <property type="entry name" value="DEAD"/>
    <property type="match status" value="1"/>
</dbReference>
<evidence type="ECO:0000259" key="10">
    <source>
        <dbReference type="PROSITE" id="PS51194"/>
    </source>
</evidence>
<comment type="domain">
    <text evidence="7">The Q motif is unique to and characteristic of the DEAD box family of RNA helicases and controls ATP binding and hydrolysis.</text>
</comment>
<comment type="similarity">
    <text evidence="6">Belongs to the DEAD box helicase family.</text>
</comment>
<comment type="caution">
    <text evidence="11">The sequence shown here is derived from an EMBL/GenBank/DDBJ whole genome shotgun (WGS) entry which is preliminary data.</text>
</comment>
<keyword evidence="1 6" id="KW-0547">Nucleotide-binding</keyword>
<dbReference type="InterPro" id="IPR011545">
    <property type="entry name" value="DEAD/DEAH_box_helicase_dom"/>
</dbReference>
<accession>A0A2H6KBR8</accession>
<dbReference type="PROSITE" id="PS51192">
    <property type="entry name" value="HELICASE_ATP_BIND_1"/>
    <property type="match status" value="1"/>
</dbReference>
<evidence type="ECO:0000256" key="8">
    <source>
        <dbReference type="SAM" id="MobiDB-lite"/>
    </source>
</evidence>
<evidence type="ECO:0000256" key="3">
    <source>
        <dbReference type="ARBA" id="ARBA00022806"/>
    </source>
</evidence>
<dbReference type="SMART" id="SM00487">
    <property type="entry name" value="DEXDc"/>
    <property type="match status" value="1"/>
</dbReference>
<dbReference type="Pfam" id="PF13959">
    <property type="entry name" value="CTE_SPB4"/>
    <property type="match status" value="1"/>
</dbReference>
<protein>
    <recommendedName>
        <fullName evidence="7">ATP-dependent RNA helicase</fullName>
        <ecNumber evidence="7">3.6.4.13</ecNumber>
    </recommendedName>
</protein>
<evidence type="ECO:0000256" key="7">
    <source>
        <dbReference type="RuleBase" id="RU365068"/>
    </source>
</evidence>
<sequence length="706" mass="78036">MHRTQGRSRYNLALCRRLSQFYGRIKDDQPSPSQSNDGNREPSGSRRSATVAPKREDAVSLGDPSLFSGSFSDLSSTLSERVIRSLSSCSFVQMTVIQSRSIPRILDGCDVLIRSATGSGKTLTFLVPALQRLVCPRNGAKITRQDGTCVMMICPTRELSVQTRDTFSKLARPFPWIVVAALMGGDSRKSEKAQIRKGITVVIGTPGRVLDHCESTASFKVSNMEMFVLDEADRLLDMGFEVKIRGIYKFLMASRDVESAGKLQTVMTSATLTDAVHKLADFCLRTNRETIGVDDDFLAMPSTLTHEYVVVECKDKLICLVSLLLKYVSNGEKVLIFVANCQTVVYFHRLLQSLTWPTVAGAKKGKRDISSKVAKQLDTYSNTIDEYEMMTGEDARQFKGSIEGRPKGLPVFSKVPIHMLHGSMEVNDRAGYMSDFMSHDRAIMISTDVASRGLNMSKVDRVIQYDPPQQLEEYIHRSGRTARLGGKGNAILLLMPHEVHFIQALRQRGIHVKQVMEGLVWSYIEQTFVPKHLRGFKGYNISFLRNCFSDLVSADAELLSIAQSAFRAAVQSYKSYARDLRRTFDFKKLHLGHYAAAYCLKQRPGDILPDRGHGAAPNAAAAGHSAAKHKGANVRSGGKTHTPHMAPGRANKGASRVAQTTRNMKKVSKPSKPTRTAKTAPLSSAASQAALKAIEYLKSRNEVLTS</sequence>
<name>A0A2H6KBR8_9APIC</name>
<keyword evidence="2 6" id="KW-0378">Hydrolase</keyword>
<feature type="region of interest" description="Disordered" evidence="8">
    <location>
        <begin position="610"/>
        <end position="685"/>
    </location>
</feature>
<keyword evidence="5 7" id="KW-0694">RNA-binding</keyword>
<evidence type="ECO:0000256" key="2">
    <source>
        <dbReference type="ARBA" id="ARBA00022801"/>
    </source>
</evidence>
<feature type="domain" description="Helicase C-terminal" evidence="10">
    <location>
        <begin position="320"/>
        <end position="527"/>
    </location>
</feature>
<keyword evidence="3 6" id="KW-0347">Helicase</keyword>
<dbReference type="EMBL" id="BDSA01000002">
    <property type="protein sequence ID" value="GBE60443.1"/>
    <property type="molecule type" value="Genomic_DNA"/>
</dbReference>
<evidence type="ECO:0000313" key="12">
    <source>
        <dbReference type="Proteomes" id="UP000236319"/>
    </source>
</evidence>
<reference evidence="11 12" key="1">
    <citation type="journal article" date="2017" name="BMC Genomics">
        <title>Whole-genome assembly of Babesia ovata and comparative genomics between closely related pathogens.</title>
        <authorList>
            <person name="Yamagishi J."/>
            <person name="Asada M."/>
            <person name="Hakimi H."/>
            <person name="Tanaka T.Q."/>
            <person name="Sugimoto C."/>
            <person name="Kawazu S."/>
        </authorList>
    </citation>
    <scope>NUCLEOTIDE SEQUENCE [LARGE SCALE GENOMIC DNA]</scope>
    <source>
        <strain evidence="11 12">Miyake</strain>
    </source>
</reference>
<dbReference type="SUPFAM" id="SSF52540">
    <property type="entry name" value="P-loop containing nucleoside triphosphate hydrolases"/>
    <property type="match status" value="1"/>
</dbReference>
<dbReference type="PROSITE" id="PS00039">
    <property type="entry name" value="DEAD_ATP_HELICASE"/>
    <property type="match status" value="1"/>
</dbReference>
<keyword evidence="12" id="KW-1185">Reference proteome</keyword>
<dbReference type="PANTHER" id="PTHR24031">
    <property type="entry name" value="RNA HELICASE"/>
    <property type="match status" value="1"/>
</dbReference>
<dbReference type="VEuPathDB" id="PiroplasmaDB:BOVATA_019360"/>
<dbReference type="Proteomes" id="UP000236319">
    <property type="component" value="Unassembled WGS sequence"/>
</dbReference>
<gene>
    <name evidence="11" type="ORF">BOVATA_019360</name>
</gene>
<dbReference type="InterPro" id="IPR001650">
    <property type="entry name" value="Helicase_C-like"/>
</dbReference>
<dbReference type="GeneID" id="39874213"/>
<dbReference type="SMART" id="SM00490">
    <property type="entry name" value="HELICc"/>
    <property type="match status" value="1"/>
</dbReference>
<dbReference type="InterPro" id="IPR000629">
    <property type="entry name" value="RNA-helicase_DEAD-box_CS"/>
</dbReference>
<evidence type="ECO:0000259" key="9">
    <source>
        <dbReference type="PROSITE" id="PS51192"/>
    </source>
</evidence>
<evidence type="ECO:0000256" key="4">
    <source>
        <dbReference type="ARBA" id="ARBA00022840"/>
    </source>
</evidence>
<feature type="domain" description="Helicase ATP-binding" evidence="9">
    <location>
        <begin position="102"/>
        <end position="290"/>
    </location>
</feature>
<comment type="catalytic activity">
    <reaction evidence="7">
        <text>ATP + H2O = ADP + phosphate + H(+)</text>
        <dbReference type="Rhea" id="RHEA:13065"/>
        <dbReference type="ChEBI" id="CHEBI:15377"/>
        <dbReference type="ChEBI" id="CHEBI:15378"/>
        <dbReference type="ChEBI" id="CHEBI:30616"/>
        <dbReference type="ChEBI" id="CHEBI:43474"/>
        <dbReference type="ChEBI" id="CHEBI:456216"/>
        <dbReference type="EC" id="3.6.4.13"/>
    </reaction>
</comment>
<evidence type="ECO:0000313" key="11">
    <source>
        <dbReference type="EMBL" id="GBE60443.1"/>
    </source>
</evidence>
<dbReference type="InterPro" id="IPR014001">
    <property type="entry name" value="Helicase_ATP-bd"/>
</dbReference>
<dbReference type="GO" id="GO:0003723">
    <property type="term" value="F:RNA binding"/>
    <property type="evidence" value="ECO:0007669"/>
    <property type="project" value="UniProtKB-UniRule"/>
</dbReference>
<evidence type="ECO:0000256" key="1">
    <source>
        <dbReference type="ARBA" id="ARBA00022741"/>
    </source>
</evidence>
<evidence type="ECO:0000256" key="6">
    <source>
        <dbReference type="RuleBase" id="RU000492"/>
    </source>
</evidence>
<dbReference type="CDD" id="cd18787">
    <property type="entry name" value="SF2_C_DEAD"/>
    <property type="match status" value="1"/>
</dbReference>
<organism evidence="11 12">
    <name type="scientific">Babesia ovata</name>
    <dbReference type="NCBI Taxonomy" id="189622"/>
    <lineage>
        <taxon>Eukaryota</taxon>
        <taxon>Sar</taxon>
        <taxon>Alveolata</taxon>
        <taxon>Apicomplexa</taxon>
        <taxon>Aconoidasida</taxon>
        <taxon>Piroplasmida</taxon>
        <taxon>Babesiidae</taxon>
        <taxon>Babesia</taxon>
    </lineage>
</organism>
<comment type="function">
    <text evidence="7">RNA helicase.</text>
</comment>
<keyword evidence="4 6" id="KW-0067">ATP-binding</keyword>
<dbReference type="EC" id="3.6.4.13" evidence="7"/>
<dbReference type="GO" id="GO:0005524">
    <property type="term" value="F:ATP binding"/>
    <property type="evidence" value="ECO:0007669"/>
    <property type="project" value="UniProtKB-UniRule"/>
</dbReference>
<evidence type="ECO:0000256" key="5">
    <source>
        <dbReference type="ARBA" id="ARBA00022884"/>
    </source>
</evidence>
<dbReference type="GO" id="GO:0016887">
    <property type="term" value="F:ATP hydrolysis activity"/>
    <property type="evidence" value="ECO:0007669"/>
    <property type="project" value="RHEA"/>
</dbReference>
<dbReference type="SMART" id="SM01178">
    <property type="entry name" value="DUF4217"/>
    <property type="match status" value="1"/>
</dbReference>
<dbReference type="GO" id="GO:0003724">
    <property type="term" value="F:RNA helicase activity"/>
    <property type="evidence" value="ECO:0007669"/>
    <property type="project" value="UniProtKB-EC"/>
</dbReference>
<feature type="region of interest" description="Disordered" evidence="8">
    <location>
        <begin position="25"/>
        <end position="57"/>
    </location>
</feature>
<dbReference type="PROSITE" id="PS51194">
    <property type="entry name" value="HELICASE_CTER"/>
    <property type="match status" value="1"/>
</dbReference>
<dbReference type="InterPro" id="IPR027417">
    <property type="entry name" value="P-loop_NTPase"/>
</dbReference>
<dbReference type="OrthoDB" id="422663at2759"/>
<dbReference type="InterPro" id="IPR025313">
    <property type="entry name" value="SPB4-like_CTE"/>
</dbReference>
<dbReference type="AlphaFoldDB" id="A0A2H6KBR8"/>
<feature type="compositionally biased region" description="Low complexity" evidence="8">
    <location>
        <begin position="614"/>
        <end position="625"/>
    </location>
</feature>